<dbReference type="CDD" id="cd00712">
    <property type="entry name" value="AsnB"/>
    <property type="match status" value="1"/>
</dbReference>
<evidence type="ECO:0000313" key="10">
    <source>
        <dbReference type="EMBL" id="KAA8496503.1"/>
    </source>
</evidence>
<dbReference type="InterPro" id="IPR036465">
    <property type="entry name" value="vWFA_dom_sf"/>
</dbReference>
<dbReference type="GO" id="GO:0006529">
    <property type="term" value="P:asparagine biosynthetic process"/>
    <property type="evidence" value="ECO:0007669"/>
    <property type="project" value="InterPro"/>
</dbReference>
<dbReference type="Gene3D" id="3.40.50.620">
    <property type="entry name" value="HUPs"/>
    <property type="match status" value="1"/>
</dbReference>
<dbReference type="SUPFAM" id="SSF56235">
    <property type="entry name" value="N-terminal nucleophile aminohydrolases (Ntn hydrolases)"/>
    <property type="match status" value="1"/>
</dbReference>
<gene>
    <name evidence="10" type="ORF">FVE85_0232</name>
</gene>
<dbReference type="Proteomes" id="UP000324585">
    <property type="component" value="Unassembled WGS sequence"/>
</dbReference>
<reference evidence="11" key="1">
    <citation type="journal article" date="2019" name="Nat. Commun.">
        <title>Expansion of phycobilisome linker gene families in mesophilic red algae.</title>
        <authorList>
            <person name="Lee J."/>
            <person name="Kim D."/>
            <person name="Bhattacharya D."/>
            <person name="Yoon H.S."/>
        </authorList>
    </citation>
    <scope>NUCLEOTIDE SEQUENCE [LARGE SCALE GENOMIC DNA]</scope>
    <source>
        <strain evidence="11">CCMP 1328</strain>
    </source>
</reference>
<sequence length="1275" mass="140151">MCGIIAGVLKEYDPLVNFAGPGPESDALSARVSMLSSRMRHRGPDEQGVFIGKNFWMGHERLSIVGPSNGHQPIEDAEKTIALVANGEIYNHAQLYETMLGHKTIQRTTASDSEVILHLYKEYGYGCADNLLGMFGFVLVENGGERVMAARDKVGIKPLYMGISHDGAEVLFSSELKGLVDQCRELQLIPAGHLWTRETGLVKYWHPLWDDDAYLERVLANQIKGIPPRYSTAQECKQALETAVLRRFMADVEVGLLLSGGLDSSIIGSIMCKHKDKLKAQTGIKSFAVGQIGSPDILAARKVSEFLGTEHIEIIFTPDMAFDVLEDVIYHMETYEPELIRSSIPNYFLARGAAEHVKVVLTGEGSDELWSGYLYFHDCQDAPLLQMENRRIFKATQFVNLQRADRMTMAHSLEARVPFFDVDYVQTVMTVDPAEKLVDMSRGRCEKYMLRKMYETELCEDVIWRTKAMQCEGVGMNWVETLQKHVESLVSDEEFASRDVTYAINPPHSKEELYYRKIFDKHYAGCDKFIHVWPGGCRAAGAPWKNEAYTRAGLRDTSLVGGEYFKYVVSAMTNRFRRHRNHEGARPDPGASGAPRAVPASSGTRSGSNANVREVQDALDDMFVEGDLSSTLTLNFKCRALPNTDGVLSLTDAFVVVFMDGREVGRTEVVSNNLNPVFARSVQVRYRFEQQQHLQMKCYHVNGAVKSADAGNLDLQKQTYIGEANTEIATIVSEKGGKLLVPLMGPKTKGSSFIHVVAQELHGQNRYVSLQLAAEKLLRADFLGKSDPYFKIFRLNETDSGTEQILAVKSNVVRQNLNPVWKEVGIKLGNLTGGDSQSPINIEVWDWDPGVRQHDFLGSCNTSVDELVELQKQRKALPLTNTKRNKSKKSAGVLMVQKCEITAQPTFLDFVRGGTEINFQVAIDFTASNGDPRDINSLHYISPNAENPYQAAIRAIGTVLERYDSSKLFPVYGFGAVLPWKNNEKSHCFAVNGNDAQPEVLGIHGVLQAYSNIIGQLRLSGPTLFAEIISTAASAAASRGTCQSSQAYDVLLILTDGEISDMKQTIDAIVGAADLGLSIIIVGVGNADFANMEVLDGDDKRICSSTGKYTSRDIVQFVPYNEFKRADGSLAEREFCGALLEEIPGQLLSFFASKGIKPNPPRSPTLTSVSSFRPPSGADIGFSSDPAFQLDQSTGNVNGVPLNATSNPSRGNSAWEPGGAWYPTPDSVPVHPVRGYPSPAAADAHITSSVPGYPMPAAADARGPASGSGYPSKHH</sequence>
<comment type="similarity">
    <text evidence="1">Belongs to the copine family.</text>
</comment>
<dbReference type="InterPro" id="IPR014729">
    <property type="entry name" value="Rossmann-like_a/b/a_fold"/>
</dbReference>
<accession>A0A5J4Z0Y0</accession>
<dbReference type="InterPro" id="IPR017932">
    <property type="entry name" value="GATase_2_dom"/>
</dbReference>
<dbReference type="Pfam" id="PF07002">
    <property type="entry name" value="Copine"/>
    <property type="match status" value="1"/>
</dbReference>
<dbReference type="OrthoDB" id="409189at2759"/>
<dbReference type="GO" id="GO:0005886">
    <property type="term" value="C:plasma membrane"/>
    <property type="evidence" value="ECO:0007669"/>
    <property type="project" value="TreeGrafter"/>
</dbReference>
<evidence type="ECO:0000259" key="9">
    <source>
        <dbReference type="PROSITE" id="PS51278"/>
    </source>
</evidence>
<dbReference type="InterPro" id="IPR001962">
    <property type="entry name" value="Asn_synthase"/>
</dbReference>
<dbReference type="InterPro" id="IPR035892">
    <property type="entry name" value="C2_domain_sf"/>
</dbReference>
<dbReference type="AlphaFoldDB" id="A0A5J4Z0Y0"/>
<dbReference type="CDD" id="cd04048">
    <property type="entry name" value="C2A_Copine"/>
    <property type="match status" value="1"/>
</dbReference>
<keyword evidence="5" id="KW-0315">Glutamine amidotransferase</keyword>
<proteinExistence type="inferred from homology"/>
<evidence type="ECO:0000313" key="11">
    <source>
        <dbReference type="Proteomes" id="UP000324585"/>
    </source>
</evidence>
<dbReference type="InterPro" id="IPR033738">
    <property type="entry name" value="AsnB_N"/>
</dbReference>
<evidence type="ECO:0000256" key="1">
    <source>
        <dbReference type="ARBA" id="ARBA00009048"/>
    </source>
</evidence>
<evidence type="ECO:0000256" key="2">
    <source>
        <dbReference type="ARBA" id="ARBA00022737"/>
    </source>
</evidence>
<feature type="domain" description="Glutamine amidotransferase type-2" evidence="9">
    <location>
        <begin position="2"/>
        <end position="200"/>
    </location>
</feature>
<evidence type="ECO:0000256" key="3">
    <source>
        <dbReference type="ARBA" id="ARBA00022741"/>
    </source>
</evidence>
<evidence type="ECO:0000259" key="7">
    <source>
        <dbReference type="PROSITE" id="PS50004"/>
    </source>
</evidence>
<feature type="compositionally biased region" description="Polar residues" evidence="6">
    <location>
        <begin position="601"/>
        <end position="610"/>
    </location>
</feature>
<protein>
    <submittedName>
        <fullName evidence="10">Asparagine synthetase glutamine-hydrolyzing 2</fullName>
    </submittedName>
</protein>
<dbReference type="InterPro" id="IPR006426">
    <property type="entry name" value="Asn_synth_AEB"/>
</dbReference>
<dbReference type="NCBIfam" id="TIGR01536">
    <property type="entry name" value="asn_synth_AEB"/>
    <property type="match status" value="1"/>
</dbReference>
<keyword evidence="4" id="KW-0067">ATP-binding</keyword>
<dbReference type="CDD" id="cd01991">
    <property type="entry name" value="Asn_synthase_B_C"/>
    <property type="match status" value="1"/>
</dbReference>
<dbReference type="Pfam" id="PF00168">
    <property type="entry name" value="C2"/>
    <property type="match status" value="2"/>
</dbReference>
<dbReference type="Pfam" id="PF00733">
    <property type="entry name" value="Asn_synthase"/>
    <property type="match status" value="2"/>
</dbReference>
<dbReference type="SMART" id="SM00239">
    <property type="entry name" value="C2"/>
    <property type="match status" value="2"/>
</dbReference>
<dbReference type="SMART" id="SM00327">
    <property type="entry name" value="VWA"/>
    <property type="match status" value="1"/>
</dbReference>
<evidence type="ECO:0000256" key="6">
    <source>
        <dbReference type="SAM" id="MobiDB-lite"/>
    </source>
</evidence>
<dbReference type="InterPro" id="IPR037768">
    <property type="entry name" value="C2B_Copine"/>
</dbReference>
<dbReference type="InterPro" id="IPR045052">
    <property type="entry name" value="Copine"/>
</dbReference>
<evidence type="ECO:0000256" key="5">
    <source>
        <dbReference type="ARBA" id="ARBA00022962"/>
    </source>
</evidence>
<dbReference type="Gene3D" id="3.40.50.410">
    <property type="entry name" value="von Willebrand factor, type A domain"/>
    <property type="match status" value="1"/>
</dbReference>
<dbReference type="PROSITE" id="PS51278">
    <property type="entry name" value="GATASE_TYPE_2"/>
    <property type="match status" value="1"/>
</dbReference>
<keyword evidence="3" id="KW-0547">Nucleotide-binding</keyword>
<dbReference type="Gene3D" id="3.60.20.10">
    <property type="entry name" value="Glutamine Phosphoribosylpyrophosphate, subunit 1, domain 1"/>
    <property type="match status" value="1"/>
</dbReference>
<organism evidence="10 11">
    <name type="scientific">Porphyridium purpureum</name>
    <name type="common">Red alga</name>
    <name type="synonym">Porphyridium cruentum</name>
    <dbReference type="NCBI Taxonomy" id="35688"/>
    <lineage>
        <taxon>Eukaryota</taxon>
        <taxon>Rhodophyta</taxon>
        <taxon>Bangiophyceae</taxon>
        <taxon>Porphyridiales</taxon>
        <taxon>Porphyridiaceae</taxon>
        <taxon>Porphyridium</taxon>
    </lineage>
</organism>
<feature type="domain" description="C2" evidence="7">
    <location>
        <begin position="611"/>
        <end position="741"/>
    </location>
</feature>
<feature type="region of interest" description="Disordered" evidence="6">
    <location>
        <begin position="1253"/>
        <end position="1275"/>
    </location>
</feature>
<evidence type="ECO:0000259" key="8">
    <source>
        <dbReference type="PROSITE" id="PS50234"/>
    </source>
</evidence>
<dbReference type="NCBIfam" id="NF006949">
    <property type="entry name" value="PRK09431.1"/>
    <property type="match status" value="1"/>
</dbReference>
<dbReference type="EMBL" id="VRMN01000002">
    <property type="protein sequence ID" value="KAA8496503.1"/>
    <property type="molecule type" value="Genomic_DNA"/>
</dbReference>
<comment type="caution">
    <text evidence="10">The sequence shown here is derived from an EMBL/GenBank/DDBJ whole genome shotgun (WGS) entry which is preliminary data.</text>
</comment>
<dbReference type="CDD" id="cd04047">
    <property type="entry name" value="C2B_Copine"/>
    <property type="match status" value="1"/>
</dbReference>
<dbReference type="InterPro" id="IPR010734">
    <property type="entry name" value="Copine_C"/>
</dbReference>
<dbReference type="InterPro" id="IPR029055">
    <property type="entry name" value="Ntn_hydrolases_N"/>
</dbReference>
<dbReference type="SUPFAM" id="SSF52402">
    <property type="entry name" value="Adenine nucleotide alpha hydrolases-like"/>
    <property type="match status" value="1"/>
</dbReference>
<dbReference type="SUPFAM" id="SSF49562">
    <property type="entry name" value="C2 domain (Calcium/lipid-binding domain, CaLB)"/>
    <property type="match status" value="2"/>
</dbReference>
<dbReference type="PROSITE" id="PS50234">
    <property type="entry name" value="VWFA"/>
    <property type="match status" value="1"/>
</dbReference>
<name>A0A5J4Z0Y0_PORPP</name>
<dbReference type="GO" id="GO:0004066">
    <property type="term" value="F:asparagine synthase (glutamine-hydrolyzing) activity"/>
    <property type="evidence" value="ECO:0007669"/>
    <property type="project" value="InterPro"/>
</dbReference>
<dbReference type="GO" id="GO:0071277">
    <property type="term" value="P:cellular response to calcium ion"/>
    <property type="evidence" value="ECO:0007669"/>
    <property type="project" value="TreeGrafter"/>
</dbReference>
<feature type="region of interest" description="Disordered" evidence="6">
    <location>
        <begin position="580"/>
        <end position="610"/>
    </location>
</feature>
<dbReference type="GO" id="GO:0005544">
    <property type="term" value="F:calcium-dependent phospholipid binding"/>
    <property type="evidence" value="ECO:0007669"/>
    <property type="project" value="InterPro"/>
</dbReference>
<dbReference type="PANTHER" id="PTHR10857:SF106">
    <property type="entry name" value="C2 DOMAIN-CONTAINING PROTEIN"/>
    <property type="match status" value="1"/>
</dbReference>
<keyword evidence="11" id="KW-1185">Reference proteome</keyword>
<feature type="domain" description="C2" evidence="7">
    <location>
        <begin position="748"/>
        <end position="877"/>
    </location>
</feature>
<dbReference type="SUPFAM" id="SSF53300">
    <property type="entry name" value="vWA-like"/>
    <property type="match status" value="1"/>
</dbReference>
<dbReference type="Pfam" id="PF13537">
    <property type="entry name" value="GATase_7"/>
    <property type="match status" value="1"/>
</dbReference>
<feature type="domain" description="VWFA" evidence="8">
    <location>
        <begin position="918"/>
        <end position="1143"/>
    </location>
</feature>
<dbReference type="PROSITE" id="PS50004">
    <property type="entry name" value="C2"/>
    <property type="match status" value="2"/>
</dbReference>
<dbReference type="InterPro" id="IPR002035">
    <property type="entry name" value="VWF_A"/>
</dbReference>
<dbReference type="PANTHER" id="PTHR10857">
    <property type="entry name" value="COPINE"/>
    <property type="match status" value="1"/>
</dbReference>
<evidence type="ECO:0000256" key="4">
    <source>
        <dbReference type="ARBA" id="ARBA00022840"/>
    </source>
</evidence>
<dbReference type="Gene3D" id="2.60.40.150">
    <property type="entry name" value="C2 domain"/>
    <property type="match status" value="2"/>
</dbReference>
<keyword evidence="2" id="KW-0677">Repeat</keyword>
<dbReference type="InterPro" id="IPR000008">
    <property type="entry name" value="C2_dom"/>
</dbReference>
<dbReference type="GO" id="GO:0005524">
    <property type="term" value="F:ATP binding"/>
    <property type="evidence" value="ECO:0007669"/>
    <property type="project" value="UniProtKB-KW"/>
</dbReference>